<dbReference type="PRINTS" id="PR00080">
    <property type="entry name" value="SDRFAMILY"/>
</dbReference>
<organism evidence="4 5">
    <name type="scientific">Yoonia tamlensis</name>
    <dbReference type="NCBI Taxonomy" id="390270"/>
    <lineage>
        <taxon>Bacteria</taxon>
        <taxon>Pseudomonadati</taxon>
        <taxon>Pseudomonadota</taxon>
        <taxon>Alphaproteobacteria</taxon>
        <taxon>Rhodobacterales</taxon>
        <taxon>Paracoccaceae</taxon>
        <taxon>Yoonia</taxon>
    </lineage>
</organism>
<evidence type="ECO:0000256" key="1">
    <source>
        <dbReference type="ARBA" id="ARBA00006484"/>
    </source>
</evidence>
<evidence type="ECO:0000256" key="3">
    <source>
        <dbReference type="ARBA" id="ARBA00022857"/>
    </source>
</evidence>
<sequence length="255" mass="26111">MNLTGQHVIVTGAGAGIGLGIVRQVRAAGADVTAFDINADGQAALEALGAQFVQVDVANCDAFAAAIDAAHAALGRLDGLVNNAGVTIQVPFLEMTRAQMETLWTVNQRSVLVGCQTAGRLMAAQKRGAIVNIASNHAGATDPGFEGYAGSKGAIVSMTRAMAWSLGPHGVRVNTLSPGMTRTEIVDAAMQDPDLAKIFQGWAADNAVNSVQEVGDAAVFLLSAQSAAINGADIVADRAMSVRLGAADKKENKDG</sequence>
<dbReference type="STRING" id="390270.SAMN04488005_2556"/>
<gene>
    <name evidence="4" type="ORF">SAMN04488005_2556</name>
</gene>
<reference evidence="5" key="1">
    <citation type="submission" date="2016-10" db="EMBL/GenBank/DDBJ databases">
        <authorList>
            <person name="Varghese N."/>
            <person name="Submissions S."/>
        </authorList>
    </citation>
    <scope>NUCLEOTIDE SEQUENCE [LARGE SCALE GENOMIC DNA]</scope>
    <source>
        <strain evidence="5">DSM 26879</strain>
    </source>
</reference>
<dbReference type="EMBL" id="FOYP01000002">
    <property type="protein sequence ID" value="SFR52517.1"/>
    <property type="molecule type" value="Genomic_DNA"/>
</dbReference>
<dbReference type="AlphaFoldDB" id="A0A1I6HDZ6"/>
<dbReference type="Proteomes" id="UP000199478">
    <property type="component" value="Unassembled WGS sequence"/>
</dbReference>
<dbReference type="PRINTS" id="PR00081">
    <property type="entry name" value="GDHRDH"/>
</dbReference>
<evidence type="ECO:0000313" key="4">
    <source>
        <dbReference type="EMBL" id="SFR52517.1"/>
    </source>
</evidence>
<comment type="similarity">
    <text evidence="1">Belongs to the short-chain dehydrogenases/reductases (SDR) family.</text>
</comment>
<dbReference type="PANTHER" id="PTHR44252">
    <property type="entry name" value="D-ERYTHRULOSE REDUCTASE"/>
    <property type="match status" value="1"/>
</dbReference>
<dbReference type="InterPro" id="IPR002347">
    <property type="entry name" value="SDR_fam"/>
</dbReference>
<dbReference type="PANTHER" id="PTHR44252:SF3">
    <property type="entry name" value="D-ERYTHRULOSE REDUCTASE-RELATED"/>
    <property type="match status" value="1"/>
</dbReference>
<dbReference type="CDD" id="cd05233">
    <property type="entry name" value="SDR_c"/>
    <property type="match status" value="1"/>
</dbReference>
<keyword evidence="3" id="KW-0521">NADP</keyword>
<keyword evidence="5" id="KW-1185">Reference proteome</keyword>
<dbReference type="GO" id="GO:0005997">
    <property type="term" value="P:xylulose metabolic process"/>
    <property type="evidence" value="ECO:0007669"/>
    <property type="project" value="TreeGrafter"/>
</dbReference>
<dbReference type="GO" id="GO:0004090">
    <property type="term" value="F:carbonyl reductase (NADPH) activity"/>
    <property type="evidence" value="ECO:0007669"/>
    <property type="project" value="TreeGrafter"/>
</dbReference>
<evidence type="ECO:0000256" key="2">
    <source>
        <dbReference type="ARBA" id="ARBA00011881"/>
    </source>
</evidence>
<comment type="subunit">
    <text evidence="2">Homotetramer.</text>
</comment>
<dbReference type="OrthoDB" id="286404at2"/>
<dbReference type="RefSeq" id="WP_090200853.1">
    <property type="nucleotide sequence ID" value="NZ_FOYP01000002.1"/>
</dbReference>
<dbReference type="InterPro" id="IPR051737">
    <property type="entry name" value="L-xylulose/Carbonyl_redctase"/>
</dbReference>
<evidence type="ECO:0000313" key="5">
    <source>
        <dbReference type="Proteomes" id="UP000199478"/>
    </source>
</evidence>
<accession>A0A1I6HDZ6</accession>
<dbReference type="GO" id="GO:0050038">
    <property type="term" value="F:L-xylulose reductase (NADPH) activity"/>
    <property type="evidence" value="ECO:0007669"/>
    <property type="project" value="TreeGrafter"/>
</dbReference>
<dbReference type="GO" id="GO:0006006">
    <property type="term" value="P:glucose metabolic process"/>
    <property type="evidence" value="ECO:0007669"/>
    <property type="project" value="TreeGrafter"/>
</dbReference>
<dbReference type="Pfam" id="PF13561">
    <property type="entry name" value="adh_short_C2"/>
    <property type="match status" value="1"/>
</dbReference>
<protein>
    <submittedName>
        <fullName evidence="4">3-oxoacyl-[acyl-carrier protein] reductase</fullName>
    </submittedName>
</protein>
<dbReference type="FunFam" id="3.40.50.720:FF:000084">
    <property type="entry name" value="Short-chain dehydrogenase reductase"/>
    <property type="match status" value="1"/>
</dbReference>
<dbReference type="PROSITE" id="PS00061">
    <property type="entry name" value="ADH_SHORT"/>
    <property type="match status" value="1"/>
</dbReference>
<dbReference type="Gene3D" id="3.40.50.720">
    <property type="entry name" value="NAD(P)-binding Rossmann-like Domain"/>
    <property type="match status" value="1"/>
</dbReference>
<dbReference type="InterPro" id="IPR020904">
    <property type="entry name" value="Sc_DH/Rdtase_CS"/>
</dbReference>
<dbReference type="SUPFAM" id="SSF51735">
    <property type="entry name" value="NAD(P)-binding Rossmann-fold domains"/>
    <property type="match status" value="1"/>
</dbReference>
<name>A0A1I6HDZ6_9RHOB</name>
<proteinExistence type="inferred from homology"/>
<dbReference type="InterPro" id="IPR036291">
    <property type="entry name" value="NAD(P)-bd_dom_sf"/>
</dbReference>